<evidence type="ECO:0000313" key="1">
    <source>
        <dbReference type="EMBL" id="SNT73900.1"/>
    </source>
</evidence>
<proteinExistence type="predicted"/>
<dbReference type="AlphaFoldDB" id="A0A239PUQ5"/>
<sequence>MQILKHSELVETPWKNGGGITRHIARGMGATKAAWTISRADVAGDGPFSDFSGMMRVLTVVSDGVMALESPVGTLRAEPWKPLHFDGGWQIHSRLLDGPLTDLNLMFDPQFCEGEVLTRQGPLARQISRPAPGILAFHILSGAPRINGKELIRGDSAIFGDADAEIRLDRDDALLELRVSYLDHSEAIRLCIAER</sequence>
<dbReference type="EMBL" id="FZQB01000006">
    <property type="protein sequence ID" value="SNT73900.1"/>
    <property type="molecule type" value="Genomic_DNA"/>
</dbReference>
<keyword evidence="2" id="KW-1185">Reference proteome</keyword>
<evidence type="ECO:0008006" key="3">
    <source>
        <dbReference type="Google" id="ProtNLM"/>
    </source>
</evidence>
<dbReference type="PANTHER" id="PTHR37943:SF1">
    <property type="entry name" value="PROTEIN VES"/>
    <property type="match status" value="1"/>
</dbReference>
<evidence type="ECO:0000313" key="2">
    <source>
        <dbReference type="Proteomes" id="UP000198307"/>
    </source>
</evidence>
<dbReference type="InterPro" id="IPR010282">
    <property type="entry name" value="Uncharacterised_HutD/Ves"/>
</dbReference>
<dbReference type="OrthoDB" id="9800082at2"/>
<name>A0A239PUQ5_9RHOB</name>
<dbReference type="Gene3D" id="2.60.120.10">
    <property type="entry name" value="Jelly Rolls"/>
    <property type="match status" value="1"/>
</dbReference>
<dbReference type="InterPro" id="IPR014710">
    <property type="entry name" value="RmlC-like_jellyroll"/>
</dbReference>
<organism evidence="1 2">
    <name type="scientific">Paracoccus seriniphilus</name>
    <dbReference type="NCBI Taxonomy" id="184748"/>
    <lineage>
        <taxon>Bacteria</taxon>
        <taxon>Pseudomonadati</taxon>
        <taxon>Pseudomonadota</taxon>
        <taxon>Alphaproteobacteria</taxon>
        <taxon>Rhodobacterales</taxon>
        <taxon>Paracoccaceae</taxon>
        <taxon>Paracoccus</taxon>
    </lineage>
</organism>
<protein>
    <recommendedName>
        <fullName evidence="3">HutD protein</fullName>
    </recommendedName>
</protein>
<dbReference type="Pfam" id="PF05962">
    <property type="entry name" value="HutD"/>
    <property type="match status" value="1"/>
</dbReference>
<dbReference type="InterPro" id="IPR011051">
    <property type="entry name" value="RmlC_Cupin_sf"/>
</dbReference>
<dbReference type="Proteomes" id="UP000198307">
    <property type="component" value="Unassembled WGS sequence"/>
</dbReference>
<dbReference type="RefSeq" id="WP_089344269.1">
    <property type="nucleotide sequence ID" value="NZ_CP067130.1"/>
</dbReference>
<dbReference type="PANTHER" id="PTHR37943">
    <property type="entry name" value="PROTEIN VES"/>
    <property type="match status" value="1"/>
</dbReference>
<dbReference type="CDD" id="cd20293">
    <property type="entry name" value="cupin_HutD_N"/>
    <property type="match status" value="1"/>
</dbReference>
<accession>A0A239PUQ5</accession>
<dbReference type="SUPFAM" id="SSF51182">
    <property type="entry name" value="RmlC-like cupins"/>
    <property type="match status" value="1"/>
</dbReference>
<reference evidence="1 2" key="1">
    <citation type="submission" date="2017-07" db="EMBL/GenBank/DDBJ databases">
        <authorList>
            <person name="Sun Z.S."/>
            <person name="Albrecht U."/>
            <person name="Echele G."/>
            <person name="Lee C.C."/>
        </authorList>
    </citation>
    <scope>NUCLEOTIDE SEQUENCE [LARGE SCALE GENOMIC DNA]</scope>
    <source>
        <strain evidence="1 2">DSM 14827</strain>
    </source>
</reference>
<gene>
    <name evidence="1" type="ORF">SAMN05444959_10680</name>
</gene>